<proteinExistence type="inferred from homology"/>
<dbReference type="InterPro" id="IPR051975">
    <property type="entry name" value="mtLSU_mL45"/>
</dbReference>
<evidence type="ECO:0000256" key="8">
    <source>
        <dbReference type="ARBA" id="ARBA00043031"/>
    </source>
</evidence>
<evidence type="ECO:0000256" key="5">
    <source>
        <dbReference type="ARBA" id="ARBA00023274"/>
    </source>
</evidence>
<evidence type="ECO:0000256" key="6">
    <source>
        <dbReference type="ARBA" id="ARBA00038073"/>
    </source>
</evidence>
<dbReference type="GO" id="GO:1990904">
    <property type="term" value="C:ribonucleoprotein complex"/>
    <property type="evidence" value="ECO:0007669"/>
    <property type="project" value="UniProtKB-KW"/>
</dbReference>
<dbReference type="EnsemblPlants" id="Bo7g093520.1">
    <property type="protein sequence ID" value="Bo7g093520.1"/>
    <property type="gene ID" value="Bo7g093520"/>
</dbReference>
<evidence type="ECO:0000256" key="4">
    <source>
        <dbReference type="ARBA" id="ARBA00023128"/>
    </source>
</evidence>
<dbReference type="PANTHER" id="PTHR28554">
    <property type="entry name" value="39S RIBOSOMAL PROTEIN L45, MITOCHONDRIAL"/>
    <property type="match status" value="1"/>
</dbReference>
<keyword evidence="4" id="KW-0496">Mitochondrion</keyword>
<organism evidence="10 11">
    <name type="scientific">Brassica oleracea var. oleracea</name>
    <dbReference type="NCBI Taxonomy" id="109376"/>
    <lineage>
        <taxon>Eukaryota</taxon>
        <taxon>Viridiplantae</taxon>
        <taxon>Streptophyta</taxon>
        <taxon>Embryophyta</taxon>
        <taxon>Tracheophyta</taxon>
        <taxon>Spermatophyta</taxon>
        <taxon>Magnoliopsida</taxon>
        <taxon>eudicotyledons</taxon>
        <taxon>Gunneridae</taxon>
        <taxon>Pentapetalae</taxon>
        <taxon>rosids</taxon>
        <taxon>malvids</taxon>
        <taxon>Brassicales</taxon>
        <taxon>Brassicaceae</taxon>
        <taxon>Brassiceae</taxon>
        <taxon>Brassica</taxon>
    </lineage>
</organism>
<evidence type="ECO:0000256" key="1">
    <source>
        <dbReference type="ARBA" id="ARBA00004173"/>
    </source>
</evidence>
<dbReference type="Pfam" id="PF04280">
    <property type="entry name" value="Tim44"/>
    <property type="match status" value="1"/>
</dbReference>
<keyword evidence="2" id="KW-0809">Transit peptide</keyword>
<comment type="subcellular location">
    <subcellularLocation>
        <location evidence="1">Mitochondrion</location>
    </subcellularLocation>
</comment>
<dbReference type="eggNOG" id="KOG4599">
    <property type="taxonomic scope" value="Eukaryota"/>
</dbReference>
<dbReference type="HOGENOM" id="CLU_073960_0_0_1"/>
<feature type="domain" description="Tim44-like" evidence="9">
    <location>
        <begin position="158"/>
        <end position="328"/>
    </location>
</feature>
<evidence type="ECO:0000256" key="7">
    <source>
        <dbReference type="ARBA" id="ARBA00039448"/>
    </source>
</evidence>
<dbReference type="GO" id="GO:0005739">
    <property type="term" value="C:mitochondrion"/>
    <property type="evidence" value="ECO:0007669"/>
    <property type="project" value="UniProtKB-SubCell"/>
</dbReference>
<dbReference type="Gene3D" id="3.10.450.240">
    <property type="match status" value="1"/>
</dbReference>
<dbReference type="SMART" id="SM00978">
    <property type="entry name" value="Tim44"/>
    <property type="match status" value="1"/>
</dbReference>
<dbReference type="OMA" id="VRGRLIM"/>
<dbReference type="AlphaFoldDB" id="A0A0D3DCF0"/>
<reference evidence="10" key="2">
    <citation type="submission" date="2015-03" db="UniProtKB">
        <authorList>
            <consortium name="EnsemblPlants"/>
        </authorList>
    </citation>
    <scope>IDENTIFICATION</scope>
</reference>
<keyword evidence="11" id="KW-1185">Reference proteome</keyword>
<dbReference type="PANTHER" id="PTHR28554:SF1">
    <property type="entry name" value="LARGE RIBOSOMAL SUBUNIT PROTEIN ML45"/>
    <property type="match status" value="1"/>
</dbReference>
<dbReference type="Gramene" id="Bo7g093520.1">
    <property type="protein sequence ID" value="Bo7g093520.1"/>
    <property type="gene ID" value="Bo7g093520"/>
</dbReference>
<reference evidence="10 11" key="1">
    <citation type="journal article" date="2014" name="Genome Biol.">
        <title>Transcriptome and methylome profiling reveals relics of genome dominance in the mesopolyploid Brassica oleracea.</title>
        <authorList>
            <person name="Parkin I.A."/>
            <person name="Koh C."/>
            <person name="Tang H."/>
            <person name="Robinson S.J."/>
            <person name="Kagale S."/>
            <person name="Clarke W.E."/>
            <person name="Town C.D."/>
            <person name="Nixon J."/>
            <person name="Krishnakumar V."/>
            <person name="Bidwell S.L."/>
            <person name="Denoeud F."/>
            <person name="Belcram H."/>
            <person name="Links M.G."/>
            <person name="Just J."/>
            <person name="Clarke C."/>
            <person name="Bender T."/>
            <person name="Huebert T."/>
            <person name="Mason A.S."/>
            <person name="Pires J.C."/>
            <person name="Barker G."/>
            <person name="Moore J."/>
            <person name="Walley P.G."/>
            <person name="Manoli S."/>
            <person name="Batley J."/>
            <person name="Edwards D."/>
            <person name="Nelson M.N."/>
            <person name="Wang X."/>
            <person name="Paterson A.H."/>
            <person name="King G."/>
            <person name="Bancroft I."/>
            <person name="Chalhoub B."/>
            <person name="Sharpe A.G."/>
        </authorList>
    </citation>
    <scope>NUCLEOTIDE SEQUENCE</scope>
    <source>
        <strain evidence="10 11">cv. TO1000</strain>
    </source>
</reference>
<dbReference type="Proteomes" id="UP000032141">
    <property type="component" value="Chromosome C7"/>
</dbReference>
<evidence type="ECO:0000313" key="10">
    <source>
        <dbReference type="EnsemblPlants" id="Bo7g093520.1"/>
    </source>
</evidence>
<keyword evidence="5" id="KW-0687">Ribonucleoprotein</keyword>
<accession>A0A0D3DCF0</accession>
<comment type="similarity">
    <text evidence="6">Belongs to the mitochondrion-specific ribosomal protein mL45 family.</text>
</comment>
<dbReference type="SUPFAM" id="SSF54427">
    <property type="entry name" value="NTF2-like"/>
    <property type="match status" value="1"/>
</dbReference>
<evidence type="ECO:0000313" key="11">
    <source>
        <dbReference type="Proteomes" id="UP000032141"/>
    </source>
</evidence>
<sequence length="339" mass="39406">MALVRRFQTVRSLLRTAGSRESSSLPFRSGNEFSWTQFGDGFRLGRWRSFHSSLCHVPDTLGKSVYSSLYESHNAASSHLLRSTMIAESVPFSSDKRYATTQVKAPPQLQKTGAVRVSMVSPGFVYEPYTLHEKIPWWRRCFTRSGWKRTKEDFVRELRSAYAIAKLRKTGYSKNKFYIEALELYKEINIMMANGDKKTIRKNVTERMYSALKNEIKQREAMWGSVYWEMVEPVIKIKTLQARLATHLYIFFILLTTLQIGIDRTDLSKAFIQLTLEFLTKQKFEAYDAKGNVVAGDKKKEVLVRDIWVFEKSLFHTGAYWRLCGRIEFPKKDKIQPAL</sequence>
<evidence type="ECO:0000259" key="9">
    <source>
        <dbReference type="SMART" id="SM00978"/>
    </source>
</evidence>
<evidence type="ECO:0000256" key="2">
    <source>
        <dbReference type="ARBA" id="ARBA00022946"/>
    </source>
</evidence>
<evidence type="ECO:0000256" key="3">
    <source>
        <dbReference type="ARBA" id="ARBA00022980"/>
    </source>
</evidence>
<name>A0A0D3DCF0_BRAOL</name>
<dbReference type="GO" id="GO:0005840">
    <property type="term" value="C:ribosome"/>
    <property type="evidence" value="ECO:0007669"/>
    <property type="project" value="UniProtKB-KW"/>
</dbReference>
<dbReference type="InterPro" id="IPR007379">
    <property type="entry name" value="Tim44-like_dom"/>
</dbReference>
<dbReference type="STRING" id="109376.A0A0D3DCF0"/>
<protein>
    <recommendedName>
        <fullName evidence="7">Large ribosomal subunit protein mL45</fullName>
    </recommendedName>
    <alternativeName>
        <fullName evidence="8">39S ribosomal protein L45, mitochondrial</fullName>
    </alternativeName>
</protein>
<dbReference type="InterPro" id="IPR032710">
    <property type="entry name" value="NTF2-like_dom_sf"/>
</dbReference>
<keyword evidence="3" id="KW-0689">Ribosomal protein</keyword>